<evidence type="ECO:0000313" key="4">
    <source>
        <dbReference type="Proteomes" id="UP000237105"/>
    </source>
</evidence>
<dbReference type="InterPro" id="IPR011990">
    <property type="entry name" value="TPR-like_helical_dom_sf"/>
</dbReference>
<feature type="repeat" description="PPR" evidence="2">
    <location>
        <begin position="251"/>
        <end position="285"/>
    </location>
</feature>
<dbReference type="Pfam" id="PF20431">
    <property type="entry name" value="E_motif"/>
    <property type="match status" value="1"/>
</dbReference>
<dbReference type="Pfam" id="PF01535">
    <property type="entry name" value="PPR"/>
    <property type="match status" value="4"/>
</dbReference>
<dbReference type="InterPro" id="IPR046848">
    <property type="entry name" value="E_motif"/>
</dbReference>
<feature type="repeat" description="PPR" evidence="2">
    <location>
        <begin position="148"/>
        <end position="178"/>
    </location>
</feature>
<dbReference type="FunFam" id="1.25.40.10:FF:003706">
    <property type="entry name" value="Uncharacterized protein"/>
    <property type="match status" value="1"/>
</dbReference>
<dbReference type="OrthoDB" id="1862136at2759"/>
<dbReference type="Gene3D" id="1.25.40.10">
    <property type="entry name" value="Tetratricopeptide repeat domain"/>
    <property type="match status" value="3"/>
</dbReference>
<organism evidence="3 4">
    <name type="scientific">Parasponia andersonii</name>
    <name type="common">Sponia andersonii</name>
    <dbReference type="NCBI Taxonomy" id="3476"/>
    <lineage>
        <taxon>Eukaryota</taxon>
        <taxon>Viridiplantae</taxon>
        <taxon>Streptophyta</taxon>
        <taxon>Embryophyta</taxon>
        <taxon>Tracheophyta</taxon>
        <taxon>Spermatophyta</taxon>
        <taxon>Magnoliopsida</taxon>
        <taxon>eudicotyledons</taxon>
        <taxon>Gunneridae</taxon>
        <taxon>Pentapetalae</taxon>
        <taxon>rosids</taxon>
        <taxon>fabids</taxon>
        <taxon>Rosales</taxon>
        <taxon>Cannabaceae</taxon>
        <taxon>Parasponia</taxon>
    </lineage>
</organism>
<dbReference type="InterPro" id="IPR046960">
    <property type="entry name" value="PPR_At4g14850-like_plant"/>
</dbReference>
<feature type="repeat" description="PPR" evidence="2">
    <location>
        <begin position="47"/>
        <end position="81"/>
    </location>
</feature>
<dbReference type="InterPro" id="IPR002885">
    <property type="entry name" value="PPR_rpt"/>
</dbReference>
<dbReference type="SUPFAM" id="SSF48452">
    <property type="entry name" value="TPR-like"/>
    <property type="match status" value="1"/>
</dbReference>
<keyword evidence="1" id="KW-0677">Repeat</keyword>
<sequence>MHAQLIVGGHEQNPFSASKLVGKYIEYSTDSSMEDARKVFDSLPERDVFLWNMVIQGYANLGPFGVAVDMYCRMRSSGLSANNYTYPFVLKACGAKKDRKNGRVVHGLLVKSGLYSDLFVGNALVAFYSKCKEVEVSRKVFDDIFHKDIISWNSMISAYTANGYVDEALVLFFTMLRDHRTGFPDHTTLVSALPACVQASAIQAGFWIHSCIMKSGMAEDAALSSGVISMYANCGRVSIAREVFVQSRYKSVEVWSAMIRCYGMHGHADEAVQMFSQFLDFGLYPDGVMFLCLLSACNHAGMVEKGCVLFRRMDDYGVRKNQKHYACMVDLLGRAGYIEEAIEFIRDMPMQPERNVYGALLGACKMQNNIELAEEIAEKLQVVDPDDAQGYITLANLYEEKGRWEDAARMRKELREKKIRKLTGFSSIEVYCIHRSFGGEDESHSNDRICNSLERDDESCI</sequence>
<dbReference type="EMBL" id="JXTB01000251">
    <property type="protein sequence ID" value="PON49954.1"/>
    <property type="molecule type" value="Genomic_DNA"/>
</dbReference>
<dbReference type="GO" id="GO:0009451">
    <property type="term" value="P:RNA modification"/>
    <property type="evidence" value="ECO:0007669"/>
    <property type="project" value="InterPro"/>
</dbReference>
<dbReference type="GO" id="GO:0003723">
    <property type="term" value="F:RNA binding"/>
    <property type="evidence" value="ECO:0007669"/>
    <property type="project" value="InterPro"/>
</dbReference>
<proteinExistence type="predicted"/>
<feature type="repeat" description="PPR" evidence="2">
    <location>
        <begin position="286"/>
        <end position="320"/>
    </location>
</feature>
<keyword evidence="4" id="KW-1185">Reference proteome</keyword>
<name>A0A2P5BMH4_PARAD</name>
<dbReference type="NCBIfam" id="TIGR00756">
    <property type="entry name" value="PPR"/>
    <property type="match status" value="4"/>
</dbReference>
<evidence type="ECO:0000313" key="3">
    <source>
        <dbReference type="EMBL" id="PON49954.1"/>
    </source>
</evidence>
<gene>
    <name evidence="3" type="ORF">PanWU01x14_225910</name>
</gene>
<dbReference type="Pfam" id="PF13041">
    <property type="entry name" value="PPR_2"/>
    <property type="match status" value="1"/>
</dbReference>
<reference evidence="4" key="1">
    <citation type="submission" date="2016-06" db="EMBL/GenBank/DDBJ databases">
        <title>Parallel loss of symbiosis genes in relatives of nitrogen-fixing non-legume Parasponia.</title>
        <authorList>
            <person name="Van Velzen R."/>
            <person name="Holmer R."/>
            <person name="Bu F."/>
            <person name="Rutten L."/>
            <person name="Van Zeijl A."/>
            <person name="Liu W."/>
            <person name="Santuari L."/>
            <person name="Cao Q."/>
            <person name="Sharma T."/>
            <person name="Shen D."/>
            <person name="Roswanjaya Y."/>
            <person name="Wardhani T."/>
            <person name="Kalhor M.S."/>
            <person name="Jansen J."/>
            <person name="Van den Hoogen J."/>
            <person name="Gungor B."/>
            <person name="Hartog M."/>
            <person name="Hontelez J."/>
            <person name="Verver J."/>
            <person name="Yang W.-C."/>
            <person name="Schijlen E."/>
            <person name="Repin R."/>
            <person name="Schilthuizen M."/>
            <person name="Schranz E."/>
            <person name="Heidstra R."/>
            <person name="Miyata K."/>
            <person name="Fedorova E."/>
            <person name="Kohlen W."/>
            <person name="Bisseling T."/>
            <person name="Smit S."/>
            <person name="Geurts R."/>
        </authorList>
    </citation>
    <scope>NUCLEOTIDE SEQUENCE [LARGE SCALE GENOMIC DNA]</scope>
    <source>
        <strain evidence="4">cv. WU1-14</strain>
    </source>
</reference>
<dbReference type="Proteomes" id="UP000237105">
    <property type="component" value="Unassembled WGS sequence"/>
</dbReference>
<dbReference type="AlphaFoldDB" id="A0A2P5BMH4"/>
<evidence type="ECO:0000256" key="1">
    <source>
        <dbReference type="ARBA" id="ARBA00022737"/>
    </source>
</evidence>
<dbReference type="PANTHER" id="PTHR47926">
    <property type="entry name" value="PENTATRICOPEPTIDE REPEAT-CONTAINING PROTEIN"/>
    <property type="match status" value="1"/>
</dbReference>
<dbReference type="FunFam" id="1.25.40.10:FF:000090">
    <property type="entry name" value="Pentatricopeptide repeat-containing protein, chloroplastic"/>
    <property type="match status" value="1"/>
</dbReference>
<accession>A0A2P5BMH4</accession>
<comment type="caution">
    <text evidence="3">The sequence shown here is derived from an EMBL/GenBank/DDBJ whole genome shotgun (WGS) entry which is preliminary data.</text>
</comment>
<evidence type="ECO:0000256" key="2">
    <source>
        <dbReference type="PROSITE-ProRule" id="PRU00708"/>
    </source>
</evidence>
<dbReference type="PROSITE" id="PS51375">
    <property type="entry name" value="PPR"/>
    <property type="match status" value="4"/>
</dbReference>
<protein>
    <submittedName>
        <fullName evidence="3">Pentatricopeptide repeat</fullName>
    </submittedName>
</protein>